<dbReference type="EMBL" id="CP036282">
    <property type="protein sequence ID" value="QDL56919.1"/>
    <property type="molecule type" value="Genomic_DNA"/>
</dbReference>
<protein>
    <submittedName>
        <fullName evidence="3">Alpha/beta hydrolase</fullName>
    </submittedName>
</protein>
<proteinExistence type="predicted"/>
<dbReference type="AlphaFoldDB" id="A0A515EW93"/>
<keyword evidence="4" id="KW-1185">Reference proteome</keyword>
<evidence type="ECO:0000259" key="2">
    <source>
        <dbReference type="Pfam" id="PF20434"/>
    </source>
</evidence>
<evidence type="ECO:0000256" key="1">
    <source>
        <dbReference type="ARBA" id="ARBA00022801"/>
    </source>
</evidence>
<dbReference type="Gene3D" id="3.40.50.1820">
    <property type="entry name" value="alpha/beta hydrolase"/>
    <property type="match status" value="1"/>
</dbReference>
<keyword evidence="1 3" id="KW-0378">Hydrolase</keyword>
<dbReference type="InterPro" id="IPR029058">
    <property type="entry name" value="AB_hydrolase_fold"/>
</dbReference>
<dbReference type="Pfam" id="PF20434">
    <property type="entry name" value="BD-FAE"/>
    <property type="match status" value="1"/>
</dbReference>
<organism evidence="3 4">
    <name type="scientific">Rhodoferax aquaticus</name>
    <dbReference type="NCBI Taxonomy" id="2527691"/>
    <lineage>
        <taxon>Bacteria</taxon>
        <taxon>Pseudomonadati</taxon>
        <taxon>Pseudomonadota</taxon>
        <taxon>Betaproteobacteria</taxon>
        <taxon>Burkholderiales</taxon>
        <taxon>Comamonadaceae</taxon>
        <taxon>Rhodoferax</taxon>
    </lineage>
</organism>
<gene>
    <name evidence="3" type="ORF">EXZ61_21370</name>
</gene>
<reference evidence="4" key="2">
    <citation type="journal article" date="2020" name="Int. J. Syst. Evol. Microbiol.">
        <title>Genomic insights into a novel species Rhodoferax aquaticus sp. nov., isolated from freshwater.</title>
        <authorList>
            <person name="Li T."/>
            <person name="Zhuo Y."/>
            <person name="Jin C.Z."/>
            <person name="Wu X."/>
            <person name="Ko S.R."/>
            <person name="Jin F.J."/>
            <person name="Ahn C.Y."/>
            <person name="Oh H.M."/>
            <person name="Lee H.G."/>
            <person name="Jin L."/>
        </authorList>
    </citation>
    <scope>NUCLEOTIDE SEQUENCE [LARGE SCALE GENOMIC DNA]</scope>
    <source>
        <strain evidence="4">Gr-4</strain>
    </source>
</reference>
<dbReference type="SUPFAM" id="SSF53474">
    <property type="entry name" value="alpha/beta-Hydrolases"/>
    <property type="match status" value="1"/>
</dbReference>
<dbReference type="PANTHER" id="PTHR48081:SF13">
    <property type="entry name" value="ALPHA_BETA HYDROLASE"/>
    <property type="match status" value="1"/>
</dbReference>
<dbReference type="PANTHER" id="PTHR48081">
    <property type="entry name" value="AB HYDROLASE SUPERFAMILY PROTEIN C4A8.06C"/>
    <property type="match status" value="1"/>
</dbReference>
<evidence type="ECO:0000313" key="4">
    <source>
        <dbReference type="Proteomes" id="UP000317365"/>
    </source>
</evidence>
<dbReference type="GO" id="GO:0016787">
    <property type="term" value="F:hydrolase activity"/>
    <property type="evidence" value="ECO:0007669"/>
    <property type="project" value="UniProtKB-KW"/>
</dbReference>
<reference evidence="4" key="1">
    <citation type="submission" date="2019-02" db="EMBL/GenBank/DDBJ databases">
        <title>Complete genome sequence of Rhodoferax sp. Gr-4.</title>
        <authorList>
            <person name="Jin L."/>
        </authorList>
    </citation>
    <scope>NUCLEOTIDE SEQUENCE [LARGE SCALE GENOMIC DNA]</scope>
    <source>
        <strain evidence="4">Gr-4</strain>
    </source>
</reference>
<dbReference type="InterPro" id="IPR050300">
    <property type="entry name" value="GDXG_lipolytic_enzyme"/>
</dbReference>
<feature type="domain" description="BD-FAE-like" evidence="2">
    <location>
        <begin position="29"/>
        <end position="246"/>
    </location>
</feature>
<dbReference type="InterPro" id="IPR049492">
    <property type="entry name" value="BD-FAE-like_dom"/>
</dbReference>
<name>A0A515EW93_9BURK</name>
<sequence>MAPQRADTSGIHSKFLDVPYAAMSPAQTLDLYLPNDAQGPYPLIIEIHGGGFMLGSKSADIGPMLLGLQRGYALASINYRLSSEAKFPAAVNDVKAAIRFLRANAAKYQLDANRFATWGGSAGGNLSAMAALSGGVQALSDPALGLMDTSDRVQAAIVWFGPIDFGAMDAEFAALGTSGRMGATNAPSSAESRYLGQVIGTPQAQTLVQEANPLSYLTPDDPPLYVQHGTADRNIPITQSVNFAAKAGAVLGKDQVRFEPIEGADHGGARFNAPDNAGKILDFLDQALKRPRVPG</sequence>
<dbReference type="Proteomes" id="UP000317365">
    <property type="component" value="Chromosome"/>
</dbReference>
<evidence type="ECO:0000313" key="3">
    <source>
        <dbReference type="EMBL" id="QDL56919.1"/>
    </source>
</evidence>
<dbReference type="KEGG" id="rhg:EXZ61_21370"/>
<accession>A0A515EW93</accession>